<feature type="domain" description="Formyl transferase N-terminal" evidence="2">
    <location>
        <begin position="59"/>
        <end position="174"/>
    </location>
</feature>
<gene>
    <name evidence="4" type="ORF">GTN30_04770</name>
</gene>
<evidence type="ECO:0000259" key="2">
    <source>
        <dbReference type="Pfam" id="PF00551"/>
    </source>
</evidence>
<evidence type="ECO:0000256" key="1">
    <source>
        <dbReference type="SAM" id="Coils"/>
    </source>
</evidence>
<accession>A0AAE6X046</accession>
<dbReference type="EMBL" id="CP047363">
    <property type="protein sequence ID" value="QIH77976.1"/>
    <property type="molecule type" value="Genomic_DNA"/>
</dbReference>
<dbReference type="InterPro" id="IPR011034">
    <property type="entry name" value="Formyl_transferase-like_C_sf"/>
</dbReference>
<reference evidence="4" key="1">
    <citation type="journal article" date="2020" name="Antimicrob. Agents Chemother.">
        <title>The novel macrolide resistance genes mef(D), msr(F) and msr(H) are present on resistance islands in Macrococcus canis, Macrococcus caseolyticus and Staphylococcus aureus.</title>
        <authorList>
            <person name="Schwendener S."/>
            <person name="Dona V."/>
            <person name="Perreten V."/>
        </authorList>
    </citation>
    <scope>NUCLEOTIDE SEQUENCE</scope>
    <source>
        <strain evidence="4">Epi0076A</strain>
    </source>
</reference>
<dbReference type="InterPro" id="IPR002376">
    <property type="entry name" value="Formyl_transf_N"/>
</dbReference>
<dbReference type="InterPro" id="IPR036477">
    <property type="entry name" value="Formyl_transf_N_sf"/>
</dbReference>
<dbReference type="PROSITE" id="PS51257">
    <property type="entry name" value="PROKAR_LIPOPROTEIN"/>
    <property type="match status" value="1"/>
</dbReference>
<dbReference type="PANTHER" id="PTHR11138">
    <property type="entry name" value="METHIONYL-TRNA FORMYLTRANSFERASE"/>
    <property type="match status" value="1"/>
</dbReference>
<dbReference type="AlphaFoldDB" id="A0AAE6X046"/>
<name>A0AAE6X046_9STAP</name>
<protein>
    <submittedName>
        <fullName evidence="4">Methionyl-tRNA formyltransferase</fullName>
    </submittedName>
</protein>
<dbReference type="Pfam" id="PF00551">
    <property type="entry name" value="Formyl_trans_N"/>
    <property type="match status" value="1"/>
</dbReference>
<proteinExistence type="predicted"/>
<organism evidence="4 5">
    <name type="scientific">Macrococcoides canis</name>
    <dbReference type="NCBI Taxonomy" id="1855823"/>
    <lineage>
        <taxon>Bacteria</taxon>
        <taxon>Bacillati</taxon>
        <taxon>Bacillota</taxon>
        <taxon>Bacilli</taxon>
        <taxon>Bacillales</taxon>
        <taxon>Staphylococcaceae</taxon>
        <taxon>Macrococcoides</taxon>
    </lineage>
</organism>
<feature type="coiled-coil region" evidence="1">
    <location>
        <begin position="47"/>
        <end position="76"/>
    </location>
</feature>
<dbReference type="SUPFAM" id="SSF53328">
    <property type="entry name" value="Formyltransferase"/>
    <property type="match status" value="1"/>
</dbReference>
<feature type="domain" description="Formyl transferase C-terminal" evidence="3">
    <location>
        <begin position="205"/>
        <end position="250"/>
    </location>
</feature>
<sequence length="276" mass="31188">MKNVAFATCVQLGLSCIEEILSKGKQIDLLITLNDDKGIKKSGRVYLDEISEKNKIELLKINNINEEIVINKLKEKNIDWLFIIGWSQIAKKELISTPNLGCLGMHPTLLPNGRGRAAIPWAIINNLSKTGVTLFRIDEGVDTGDIIDQIEIPIDSMTTATDLYEKIDRTHVELINKNIDDIYSGAINLTPQNNEDATYWEGRRPEDGQLYNKMSVEEAHRLVRATTKPYPGAFIIKDNKKIIIWEAEKSFEAGDIEFVDGFLKIKKCEVEELENA</sequence>
<keyword evidence="1" id="KW-0175">Coiled coil</keyword>
<dbReference type="Pfam" id="PF02911">
    <property type="entry name" value="Formyl_trans_C"/>
    <property type="match status" value="1"/>
</dbReference>
<dbReference type="RefSeq" id="WP_101044225.1">
    <property type="nucleotide sequence ID" value="NZ_CP047363.1"/>
</dbReference>
<dbReference type="SUPFAM" id="SSF50486">
    <property type="entry name" value="FMT C-terminal domain-like"/>
    <property type="match status" value="1"/>
</dbReference>
<dbReference type="PANTHER" id="PTHR11138:SF5">
    <property type="entry name" value="METHIONYL-TRNA FORMYLTRANSFERASE, MITOCHONDRIAL"/>
    <property type="match status" value="1"/>
</dbReference>
<dbReference type="GO" id="GO:0005829">
    <property type="term" value="C:cytosol"/>
    <property type="evidence" value="ECO:0007669"/>
    <property type="project" value="TreeGrafter"/>
</dbReference>
<evidence type="ECO:0000313" key="4">
    <source>
        <dbReference type="EMBL" id="QIH77976.1"/>
    </source>
</evidence>
<evidence type="ECO:0000259" key="3">
    <source>
        <dbReference type="Pfam" id="PF02911"/>
    </source>
</evidence>
<dbReference type="Proteomes" id="UP000501122">
    <property type="component" value="Chromosome"/>
</dbReference>
<dbReference type="Gene3D" id="3.40.50.12230">
    <property type="match status" value="1"/>
</dbReference>
<dbReference type="InterPro" id="IPR005793">
    <property type="entry name" value="Formyl_trans_C"/>
</dbReference>
<evidence type="ECO:0000313" key="5">
    <source>
        <dbReference type="Proteomes" id="UP000501122"/>
    </source>
</evidence>
<dbReference type="GO" id="GO:0004479">
    <property type="term" value="F:methionyl-tRNA formyltransferase activity"/>
    <property type="evidence" value="ECO:0007669"/>
    <property type="project" value="TreeGrafter"/>
</dbReference>